<organism evidence="6 7">
    <name type="scientific">Sphingorhabdus arenilitoris</name>
    <dbReference type="NCBI Taxonomy" id="1490041"/>
    <lineage>
        <taxon>Bacteria</taxon>
        <taxon>Pseudomonadati</taxon>
        <taxon>Pseudomonadota</taxon>
        <taxon>Alphaproteobacteria</taxon>
        <taxon>Sphingomonadales</taxon>
        <taxon>Sphingomonadaceae</taxon>
        <taxon>Sphingorhabdus</taxon>
    </lineage>
</organism>
<evidence type="ECO:0000259" key="5">
    <source>
        <dbReference type="PROSITE" id="PS51891"/>
    </source>
</evidence>
<dbReference type="RefSeq" id="WP_381422960.1">
    <property type="nucleotide sequence ID" value="NZ_JBHSDH010000013.1"/>
</dbReference>
<evidence type="ECO:0000256" key="2">
    <source>
        <dbReference type="ARBA" id="ARBA00022723"/>
    </source>
</evidence>
<comment type="similarity">
    <text evidence="1">Belongs to the Gfa family.</text>
</comment>
<dbReference type="InterPro" id="IPR006913">
    <property type="entry name" value="CENP-V/GFA"/>
</dbReference>
<evidence type="ECO:0000256" key="3">
    <source>
        <dbReference type="ARBA" id="ARBA00022833"/>
    </source>
</evidence>
<comment type="caution">
    <text evidence="6">The sequence shown here is derived from an EMBL/GenBank/DDBJ whole genome shotgun (WGS) entry which is preliminary data.</text>
</comment>
<gene>
    <name evidence="6" type="ORF">ACFOWX_07945</name>
</gene>
<keyword evidence="4" id="KW-0456">Lyase</keyword>
<name>A0ABV8RIN3_9SPHN</name>
<evidence type="ECO:0000313" key="7">
    <source>
        <dbReference type="Proteomes" id="UP001595887"/>
    </source>
</evidence>
<dbReference type="PANTHER" id="PTHR33337:SF40">
    <property type="entry name" value="CENP-V_GFA DOMAIN-CONTAINING PROTEIN-RELATED"/>
    <property type="match status" value="1"/>
</dbReference>
<dbReference type="SUPFAM" id="SSF51316">
    <property type="entry name" value="Mss4-like"/>
    <property type="match status" value="1"/>
</dbReference>
<dbReference type="EMBL" id="JBHSDH010000013">
    <property type="protein sequence ID" value="MFC4292345.1"/>
    <property type="molecule type" value="Genomic_DNA"/>
</dbReference>
<keyword evidence="7" id="KW-1185">Reference proteome</keyword>
<dbReference type="InterPro" id="IPR011057">
    <property type="entry name" value="Mss4-like_sf"/>
</dbReference>
<dbReference type="PANTHER" id="PTHR33337">
    <property type="entry name" value="GFA DOMAIN-CONTAINING PROTEIN"/>
    <property type="match status" value="1"/>
</dbReference>
<keyword evidence="2" id="KW-0479">Metal-binding</keyword>
<sequence>MKVEGGCYCRAVRYQAEGEPMIKAECFCRECQYITGGGNLLVMAMPAQGFALTKGQVKDYTRSDIEHAVTRQFCENCGTHLFTRAPGFDAVIIKVGSLDDPSVFGKADSANFICDAQPYHRLPSADEMPSFNKWMRD</sequence>
<keyword evidence="3" id="KW-0862">Zinc</keyword>
<dbReference type="Gene3D" id="3.90.1590.10">
    <property type="entry name" value="glutathione-dependent formaldehyde- activating enzyme (gfa)"/>
    <property type="match status" value="1"/>
</dbReference>
<proteinExistence type="inferred from homology"/>
<feature type="domain" description="CENP-V/GFA" evidence="5">
    <location>
        <begin position="3"/>
        <end position="120"/>
    </location>
</feature>
<dbReference type="Proteomes" id="UP001595887">
    <property type="component" value="Unassembled WGS sequence"/>
</dbReference>
<evidence type="ECO:0000313" key="6">
    <source>
        <dbReference type="EMBL" id="MFC4292345.1"/>
    </source>
</evidence>
<reference evidence="7" key="1">
    <citation type="journal article" date="2019" name="Int. J. Syst. Evol. Microbiol.">
        <title>The Global Catalogue of Microorganisms (GCM) 10K type strain sequencing project: providing services to taxonomists for standard genome sequencing and annotation.</title>
        <authorList>
            <consortium name="The Broad Institute Genomics Platform"/>
            <consortium name="The Broad Institute Genome Sequencing Center for Infectious Disease"/>
            <person name="Wu L."/>
            <person name="Ma J."/>
        </authorList>
    </citation>
    <scope>NUCLEOTIDE SEQUENCE [LARGE SCALE GENOMIC DNA]</scope>
    <source>
        <strain evidence="7">CECT 8531</strain>
    </source>
</reference>
<dbReference type="PROSITE" id="PS51891">
    <property type="entry name" value="CENP_V_GFA"/>
    <property type="match status" value="1"/>
</dbReference>
<evidence type="ECO:0000256" key="4">
    <source>
        <dbReference type="ARBA" id="ARBA00023239"/>
    </source>
</evidence>
<dbReference type="Pfam" id="PF04828">
    <property type="entry name" value="GFA"/>
    <property type="match status" value="1"/>
</dbReference>
<protein>
    <submittedName>
        <fullName evidence="6">GFA family protein</fullName>
    </submittedName>
</protein>
<evidence type="ECO:0000256" key="1">
    <source>
        <dbReference type="ARBA" id="ARBA00005495"/>
    </source>
</evidence>
<accession>A0ABV8RIN3</accession>